<dbReference type="PIRSF" id="PIRSF005384">
    <property type="entry name" value="RpiB_LacA_B"/>
    <property type="match status" value="1"/>
</dbReference>
<feature type="binding site" evidence="4">
    <location>
        <position position="134"/>
    </location>
    <ligand>
        <name>D-ribulose 5-phosphate</name>
        <dbReference type="ChEBI" id="CHEBI:58121"/>
    </ligand>
</feature>
<gene>
    <name evidence="5" type="primary">rpiB</name>
    <name evidence="5" type="ORF">COB67_12340</name>
</gene>
<evidence type="ECO:0000256" key="3">
    <source>
        <dbReference type="PIRSR" id="PIRSR005384-1"/>
    </source>
</evidence>
<feature type="binding site" evidence="4">
    <location>
        <begin position="10"/>
        <end position="11"/>
    </location>
    <ligand>
        <name>D-ribulose 5-phosphate</name>
        <dbReference type="ChEBI" id="CHEBI:58121"/>
    </ligand>
</feature>
<evidence type="ECO:0000313" key="6">
    <source>
        <dbReference type="Proteomes" id="UP000218113"/>
    </source>
</evidence>
<dbReference type="GO" id="GO:0009052">
    <property type="term" value="P:pentose-phosphate shunt, non-oxidative branch"/>
    <property type="evidence" value="ECO:0007669"/>
    <property type="project" value="TreeGrafter"/>
</dbReference>
<feature type="active site" description="Proton acceptor" evidence="3">
    <location>
        <position position="67"/>
    </location>
</feature>
<organism evidence="5 6">
    <name type="scientific">SAR324 cluster bacterium</name>
    <dbReference type="NCBI Taxonomy" id="2024889"/>
    <lineage>
        <taxon>Bacteria</taxon>
        <taxon>Deltaproteobacteria</taxon>
        <taxon>SAR324 cluster</taxon>
    </lineage>
</organism>
<dbReference type="InterPro" id="IPR036569">
    <property type="entry name" value="RpiB_LacA_LacB_sf"/>
</dbReference>
<evidence type="ECO:0000256" key="1">
    <source>
        <dbReference type="ARBA" id="ARBA00008754"/>
    </source>
</evidence>
<protein>
    <submittedName>
        <fullName evidence="5">Ribose 5-phosphate isomerase B</fullName>
    </submittedName>
</protein>
<name>A0A2A4SRT0_9DELT</name>
<feature type="binding site" evidence="4">
    <location>
        <position position="111"/>
    </location>
    <ligand>
        <name>D-ribulose 5-phosphate</name>
        <dbReference type="ChEBI" id="CHEBI:58121"/>
    </ligand>
</feature>
<feature type="binding site" evidence="4">
    <location>
        <position position="101"/>
    </location>
    <ligand>
        <name>D-ribulose 5-phosphate</name>
        <dbReference type="ChEBI" id="CHEBI:58121"/>
    </ligand>
</feature>
<proteinExistence type="inferred from homology"/>
<dbReference type="GO" id="GO:0019316">
    <property type="term" value="P:D-allose catabolic process"/>
    <property type="evidence" value="ECO:0007669"/>
    <property type="project" value="TreeGrafter"/>
</dbReference>
<keyword evidence="2 5" id="KW-0413">Isomerase</keyword>
<comment type="similarity">
    <text evidence="1">Belongs to the LacAB/RpiB family.</text>
</comment>
<dbReference type="InterPro" id="IPR004785">
    <property type="entry name" value="RpiB"/>
</dbReference>
<dbReference type="GO" id="GO:0004751">
    <property type="term" value="F:ribose-5-phosphate isomerase activity"/>
    <property type="evidence" value="ECO:0007669"/>
    <property type="project" value="TreeGrafter"/>
</dbReference>
<dbReference type="PANTHER" id="PTHR30345">
    <property type="entry name" value="RIBOSE-5-PHOSPHATE ISOMERASE B"/>
    <property type="match status" value="1"/>
</dbReference>
<accession>A0A2A4SRT0</accession>
<dbReference type="Pfam" id="PF02502">
    <property type="entry name" value="LacAB_rpiB"/>
    <property type="match status" value="1"/>
</dbReference>
<dbReference type="Proteomes" id="UP000218113">
    <property type="component" value="Unassembled WGS sequence"/>
</dbReference>
<feature type="binding site" evidence="4">
    <location>
        <position position="138"/>
    </location>
    <ligand>
        <name>D-ribulose 5-phosphate</name>
        <dbReference type="ChEBI" id="CHEBI:58121"/>
    </ligand>
</feature>
<feature type="binding site" evidence="4">
    <location>
        <begin position="68"/>
        <end position="72"/>
    </location>
    <ligand>
        <name>D-ribulose 5-phosphate</name>
        <dbReference type="ChEBI" id="CHEBI:58121"/>
    </ligand>
</feature>
<dbReference type="AlphaFoldDB" id="A0A2A4SRT0"/>
<dbReference type="Gene3D" id="3.40.1400.10">
    <property type="entry name" value="Sugar-phosphate isomerase, RpiB/LacA/LacB"/>
    <property type="match status" value="1"/>
</dbReference>
<evidence type="ECO:0000313" key="5">
    <source>
        <dbReference type="EMBL" id="PCI23902.1"/>
    </source>
</evidence>
<dbReference type="InterPro" id="IPR003500">
    <property type="entry name" value="RpiB_LacA_LacB"/>
</dbReference>
<comment type="caution">
    <text evidence="5">The sequence shown here is derived from an EMBL/GenBank/DDBJ whole genome shotgun (WGS) entry which is preliminary data.</text>
</comment>
<dbReference type="NCBIfam" id="TIGR00689">
    <property type="entry name" value="rpiB_lacA_lacB"/>
    <property type="match status" value="1"/>
</dbReference>
<reference evidence="6" key="1">
    <citation type="submission" date="2017-08" db="EMBL/GenBank/DDBJ databases">
        <title>A dynamic microbial community with high functional redundancy inhabits the cold, oxic subseafloor aquifer.</title>
        <authorList>
            <person name="Tully B.J."/>
            <person name="Wheat C.G."/>
            <person name="Glazer B.T."/>
            <person name="Huber J.A."/>
        </authorList>
    </citation>
    <scope>NUCLEOTIDE SEQUENCE [LARGE SCALE GENOMIC DNA]</scope>
</reference>
<dbReference type="PANTHER" id="PTHR30345:SF0">
    <property type="entry name" value="DNA DAMAGE-REPAIR_TOLERATION PROTEIN DRT102"/>
    <property type="match status" value="1"/>
</dbReference>
<evidence type="ECO:0000256" key="2">
    <source>
        <dbReference type="ARBA" id="ARBA00023235"/>
    </source>
</evidence>
<dbReference type="EMBL" id="NVSR01000134">
    <property type="protein sequence ID" value="PCI23902.1"/>
    <property type="molecule type" value="Genomic_DNA"/>
</dbReference>
<dbReference type="SUPFAM" id="SSF89623">
    <property type="entry name" value="Ribose/Galactose isomerase RpiB/AlsB"/>
    <property type="match status" value="1"/>
</dbReference>
<dbReference type="NCBIfam" id="NF004051">
    <property type="entry name" value="PRK05571.1"/>
    <property type="match status" value="1"/>
</dbReference>
<feature type="active site" description="Proton donor" evidence="3">
    <location>
        <position position="100"/>
    </location>
</feature>
<sequence>MKEKIIIGSDHGGFALKETLRQVLAEKDFDVCDAGCFDTSSIHYPTIGQEVAERIAEGEFARGILICGTGIGMSLAANRVSNVRATLCHDHLTAKLSREHNNSNVLVLGARILGEETALDILQTWLSTEFGGGRHQERLDMIEKIGK</sequence>
<dbReference type="NCBIfam" id="TIGR01120">
    <property type="entry name" value="rpiB"/>
    <property type="match status" value="1"/>
</dbReference>
<evidence type="ECO:0000256" key="4">
    <source>
        <dbReference type="PIRSR" id="PIRSR005384-2"/>
    </source>
</evidence>